<gene>
    <name evidence="3" type="ORF">BB561_001376</name>
</gene>
<feature type="coiled-coil region" evidence="1">
    <location>
        <begin position="135"/>
        <end position="162"/>
    </location>
</feature>
<dbReference type="Proteomes" id="UP000245383">
    <property type="component" value="Unassembled WGS sequence"/>
</dbReference>
<feature type="coiled-coil region" evidence="1">
    <location>
        <begin position="647"/>
        <end position="765"/>
    </location>
</feature>
<feature type="coiled-coil region" evidence="1">
    <location>
        <begin position="61"/>
        <end position="102"/>
    </location>
</feature>
<accession>A0A2T9YUX8</accession>
<dbReference type="STRING" id="133385.A0A2T9YUX8"/>
<keyword evidence="1" id="KW-0175">Coiled coil</keyword>
<protein>
    <submittedName>
        <fullName evidence="3">Uncharacterized protein</fullName>
    </submittedName>
</protein>
<comment type="caution">
    <text evidence="3">The sequence shown here is derived from an EMBL/GenBank/DDBJ whole genome shotgun (WGS) entry which is preliminary data.</text>
</comment>
<feature type="region of interest" description="Disordered" evidence="2">
    <location>
        <begin position="1"/>
        <end position="23"/>
    </location>
</feature>
<feature type="coiled-coil region" evidence="1">
    <location>
        <begin position="308"/>
        <end position="339"/>
    </location>
</feature>
<feature type="coiled-coil region" evidence="1">
    <location>
        <begin position="466"/>
        <end position="493"/>
    </location>
</feature>
<organism evidence="3 4">
    <name type="scientific">Smittium simulii</name>
    <dbReference type="NCBI Taxonomy" id="133385"/>
    <lineage>
        <taxon>Eukaryota</taxon>
        <taxon>Fungi</taxon>
        <taxon>Fungi incertae sedis</taxon>
        <taxon>Zoopagomycota</taxon>
        <taxon>Kickxellomycotina</taxon>
        <taxon>Harpellomycetes</taxon>
        <taxon>Harpellales</taxon>
        <taxon>Legeriomycetaceae</taxon>
        <taxon>Smittium</taxon>
    </lineage>
</organism>
<dbReference type="AlphaFoldDB" id="A0A2T9YUX8"/>
<dbReference type="EMBL" id="MBFR01000040">
    <property type="protein sequence ID" value="PVU96131.1"/>
    <property type="molecule type" value="Genomic_DNA"/>
</dbReference>
<proteinExistence type="predicted"/>
<feature type="coiled-coil region" evidence="1">
    <location>
        <begin position="214"/>
        <end position="241"/>
    </location>
</feature>
<evidence type="ECO:0000313" key="3">
    <source>
        <dbReference type="EMBL" id="PVU96131.1"/>
    </source>
</evidence>
<evidence type="ECO:0000256" key="1">
    <source>
        <dbReference type="SAM" id="Coils"/>
    </source>
</evidence>
<evidence type="ECO:0000256" key="2">
    <source>
        <dbReference type="SAM" id="MobiDB-lite"/>
    </source>
</evidence>
<evidence type="ECO:0000313" key="4">
    <source>
        <dbReference type="Proteomes" id="UP000245383"/>
    </source>
</evidence>
<name>A0A2T9YUX8_9FUNG</name>
<reference evidence="3 4" key="1">
    <citation type="journal article" date="2018" name="MBio">
        <title>Comparative Genomics Reveals the Core Gene Toolbox for the Fungus-Insect Symbiosis.</title>
        <authorList>
            <person name="Wang Y."/>
            <person name="Stata M."/>
            <person name="Wang W."/>
            <person name="Stajich J.E."/>
            <person name="White M.M."/>
            <person name="Moncalvo J.M."/>
        </authorList>
    </citation>
    <scope>NUCLEOTIDE SEQUENCE [LARGE SCALE GENOMIC DNA]</scope>
    <source>
        <strain evidence="3 4">SWE-8-4</strain>
    </source>
</reference>
<keyword evidence="4" id="KW-1185">Reference proteome</keyword>
<sequence>MDTFRYSNNDDLMLNPDQNTQESSRISKQLRLLGYSQAFNPDNTDLIKVILSDFELSMSKLKELSQENTTLKNKNSILNIENTEQKQNIISLRQNNNKLRSEVLDEAKKSEDIKQNSLQKIRHFEKNENKLRLINSNLKNSLKQALNDIEDERRSLNKVHNDFLKTSNSYSNSTKVLVQDWVEGSNEIDSLYTECMDNINSNKNSFSSFEISILETTQNRIKKLEEHVDLLECSNEQLKDEIGISKQYIDLRDIEIQRLQKQINLINSNDMANSIGLDQFTDPNNQNINSSNVEKRLQDQLDYVQTYADRLEKENKTILNDFANEKANLKNKLSNYKNNNNIDFTETTKNSIDENPSRSSSIYRNTISQNDHISDLNSLHAAQINSNNQLSFSKSLEILSKNLLKLEKFLLTTTSSKNGLSSVDSNDILKHIGDLKKSLNATQNYNIKDELTASEYNLKLKVENAITDYKKKLKDAEKYIISLKTQIEKKQSKYFLPEPLSANNEDLKWASDKRSTKEQLKNVKSGFESDTSIENYKNIFENEFESKSNNYEQELLKREIENLRINNNRTNSQNLCSKCKKYITKTTDIEDSYSNSQNTQALKRYKSLLSEYNNLVEAHQKLDKALKKAIADVEKWHSKVTSRDSDILRLQKKSNELIIILKQYKAEIKSLRIQNMDLKNELKTTKVAHSINNVDTNKLLKELENAKNLNSALELSKQEYKSLYSKNKEECEDKKMLLRQLTLEKDSLNSQLRSLIHRFQRIEQEVKINNYSSPMFAGYLDSNTNSFTSDYQLHKIENDNYTTRSESHASILSKQSIGSFQKKVD</sequence>
<dbReference type="OrthoDB" id="10254663at2759"/>